<dbReference type="Proteomes" id="UP000517916">
    <property type="component" value="Unassembled WGS sequence"/>
</dbReference>
<dbReference type="SUPFAM" id="SSF56770">
    <property type="entry name" value="HydA/Nqo6-like"/>
    <property type="match status" value="1"/>
</dbReference>
<keyword evidence="4" id="KW-0472">Membrane</keyword>
<dbReference type="Gene3D" id="3.40.50.12280">
    <property type="match status" value="1"/>
</dbReference>
<comment type="caution">
    <text evidence="7">The sequence shown here is derived from an EMBL/GenBank/DDBJ whole genome shotgun (WGS) entry which is preliminary data.</text>
</comment>
<gene>
    <name evidence="4" type="primary">nuoB</name>
    <name evidence="7" type="ORF">BC739_008871</name>
</gene>
<evidence type="ECO:0000256" key="1">
    <source>
        <dbReference type="ARBA" id="ARBA00009173"/>
    </source>
</evidence>
<comment type="cofactor">
    <cofactor evidence="4">
        <name>[4Fe-4S] cluster</name>
        <dbReference type="ChEBI" id="CHEBI:49883"/>
    </cofactor>
    <text evidence="4">Binds 1 [4Fe-4S] cluster.</text>
</comment>
<keyword evidence="4 5" id="KW-0520">NAD</keyword>
<dbReference type="PANTHER" id="PTHR11995">
    <property type="entry name" value="NADH DEHYDROGENASE"/>
    <property type="match status" value="1"/>
</dbReference>
<feature type="binding site" evidence="4">
    <location>
        <position position="37"/>
    </location>
    <ligand>
        <name>[4Fe-4S] cluster</name>
        <dbReference type="ChEBI" id="CHEBI:49883"/>
    </ligand>
</feature>
<keyword evidence="4" id="KW-1278">Translocase</keyword>
<evidence type="ECO:0000256" key="2">
    <source>
        <dbReference type="ARBA" id="ARBA00022485"/>
    </source>
</evidence>
<keyword evidence="3 4" id="KW-0874">Quinone</keyword>
<comment type="similarity">
    <text evidence="1 4 5">Belongs to the complex I 20 kDa subunit family.</text>
</comment>
<reference evidence="7 8" key="1">
    <citation type="submission" date="2020-08" db="EMBL/GenBank/DDBJ databases">
        <title>Genomic Encyclopedia of Archaeal and Bacterial Type Strains, Phase II (KMG-II): from individual species to whole genera.</title>
        <authorList>
            <person name="Goeker M."/>
        </authorList>
    </citation>
    <scope>NUCLEOTIDE SEQUENCE [LARGE SCALE GENOMIC DNA]</scope>
    <source>
        <strain evidence="7 8">DSM 43850</strain>
    </source>
</reference>
<keyword evidence="4 5" id="KW-0411">Iron-sulfur</keyword>
<accession>A0ABR6BXI8</accession>
<evidence type="ECO:0000256" key="5">
    <source>
        <dbReference type="RuleBase" id="RU004464"/>
    </source>
</evidence>
<dbReference type="EMBL" id="JACJID010000009">
    <property type="protein sequence ID" value="MBA8931619.1"/>
    <property type="molecule type" value="Genomic_DNA"/>
</dbReference>
<feature type="binding site" evidence="4">
    <location>
        <position position="132"/>
    </location>
    <ligand>
        <name>[4Fe-4S] cluster</name>
        <dbReference type="ChEBI" id="CHEBI:49883"/>
    </ligand>
</feature>
<feature type="binding site" evidence="4">
    <location>
        <position position="103"/>
    </location>
    <ligand>
        <name>[4Fe-4S] cluster</name>
        <dbReference type="ChEBI" id="CHEBI:49883"/>
    </ligand>
</feature>
<keyword evidence="8" id="KW-1185">Reference proteome</keyword>
<evidence type="ECO:0000313" key="7">
    <source>
        <dbReference type="EMBL" id="MBA8931619.1"/>
    </source>
</evidence>
<dbReference type="InterPro" id="IPR006137">
    <property type="entry name" value="NADH_UbQ_OxRdtase-like_20kDa"/>
</dbReference>
<comment type="subcellular location">
    <subcellularLocation>
        <location evidence="4">Cell membrane</location>
        <topology evidence="4">Peripheral membrane protein</topology>
        <orientation evidence="4">Cytoplasmic side</orientation>
    </subcellularLocation>
</comment>
<evidence type="ECO:0000313" key="8">
    <source>
        <dbReference type="Proteomes" id="UP000517916"/>
    </source>
</evidence>
<comment type="subunit">
    <text evidence="4">NDH-1 is composed of 14 different subunits. Subunits NuoB, C, D, E, F, and G constitute the peripheral sector of the complex.</text>
</comment>
<keyword evidence="4 5" id="KW-0408">Iron</keyword>
<feature type="binding site" evidence="4">
    <location>
        <position position="38"/>
    </location>
    <ligand>
        <name>[4Fe-4S] cluster</name>
        <dbReference type="ChEBI" id="CHEBI:49883"/>
    </ligand>
</feature>
<dbReference type="HAMAP" id="MF_01356">
    <property type="entry name" value="NDH1_NuoB"/>
    <property type="match status" value="1"/>
</dbReference>
<comment type="function">
    <text evidence="4">NDH-1 shuttles electrons from NADH, via FMN and iron-sulfur (Fe-S) centers, to quinones in the respiratory chain. The immediate electron acceptor for the enzyme in this species is believed to be a menaquinone. Couples the redox reaction to proton translocation (for every two electrons transferred, four hydrogen ions are translocated across the cytoplasmic membrane), and thus conserves the redox energy in a proton gradient.</text>
</comment>
<proteinExistence type="inferred from homology"/>
<dbReference type="NCBIfam" id="TIGR01957">
    <property type="entry name" value="nuoB_fam"/>
    <property type="match status" value="1"/>
</dbReference>
<organism evidence="7 8">
    <name type="scientific">Kutzneria viridogrisea</name>
    <dbReference type="NCBI Taxonomy" id="47990"/>
    <lineage>
        <taxon>Bacteria</taxon>
        <taxon>Bacillati</taxon>
        <taxon>Actinomycetota</taxon>
        <taxon>Actinomycetes</taxon>
        <taxon>Pseudonocardiales</taxon>
        <taxon>Pseudonocardiaceae</taxon>
        <taxon>Kutzneria</taxon>
    </lineage>
</organism>
<keyword evidence="4" id="KW-1003">Cell membrane</keyword>
<comment type="catalytic activity">
    <reaction evidence="4">
        <text>a quinone + NADH + 5 H(+)(in) = a quinol + NAD(+) + 4 H(+)(out)</text>
        <dbReference type="Rhea" id="RHEA:57888"/>
        <dbReference type="ChEBI" id="CHEBI:15378"/>
        <dbReference type="ChEBI" id="CHEBI:24646"/>
        <dbReference type="ChEBI" id="CHEBI:57540"/>
        <dbReference type="ChEBI" id="CHEBI:57945"/>
        <dbReference type="ChEBI" id="CHEBI:132124"/>
    </reaction>
</comment>
<keyword evidence="4" id="KW-0813">Transport</keyword>
<name>A0ABR6BXI8_9PSEU</name>
<dbReference type="Pfam" id="PF01058">
    <property type="entry name" value="Oxidored_q6"/>
    <property type="match status" value="1"/>
</dbReference>
<protein>
    <recommendedName>
        <fullName evidence="4">NADH-quinone oxidoreductase subunit B</fullName>
        <ecNumber evidence="4">7.1.1.-</ecNumber>
    </recommendedName>
    <alternativeName>
        <fullName evidence="4">NADH dehydrogenase I subunit B</fullName>
    </alternativeName>
    <alternativeName>
        <fullName evidence="4">NDH-1 subunit B</fullName>
    </alternativeName>
</protein>
<dbReference type="PROSITE" id="PS01150">
    <property type="entry name" value="COMPLEX1_20K"/>
    <property type="match status" value="1"/>
</dbReference>
<feature type="domain" description="NADH:ubiquinone oxidoreductase-like 20kDa subunit" evidence="6">
    <location>
        <begin position="37"/>
        <end position="145"/>
    </location>
</feature>
<keyword evidence="4 5" id="KW-0479">Metal-binding</keyword>
<sequence>MGLEEKLPNGILLASVEKLVNWTRKSSLWPATFGLACCAIEMMTTGAPRYDLARFGMEVFRASPRQADLMIVAGRVTNKMAPVLRQIYDQMPEPRWVLAMGVCASSGGMFNNYAVVQGVDHVVPVDMYLPGCPPRPEMLIDAILKIHQKIMDEPLGPKRAALLAESGHRTELLPSSVRYAKAGKLDKFQGPRDPRTAASPLVVGPAAAHQAKQIEAGE</sequence>
<dbReference type="NCBIfam" id="NF005012">
    <property type="entry name" value="PRK06411.1"/>
    <property type="match status" value="1"/>
</dbReference>
<evidence type="ECO:0000256" key="3">
    <source>
        <dbReference type="ARBA" id="ARBA00022719"/>
    </source>
</evidence>
<dbReference type="RefSeq" id="WP_182840407.1">
    <property type="nucleotide sequence ID" value="NZ_BAAABQ010000052.1"/>
</dbReference>
<dbReference type="PANTHER" id="PTHR11995:SF14">
    <property type="entry name" value="NADH DEHYDROGENASE [UBIQUINONE] IRON-SULFUR PROTEIN 7, MITOCHONDRIAL"/>
    <property type="match status" value="1"/>
</dbReference>
<dbReference type="InterPro" id="IPR006138">
    <property type="entry name" value="NADH_UQ_OxRdtase_20Kd_su"/>
</dbReference>
<evidence type="ECO:0000259" key="6">
    <source>
        <dbReference type="Pfam" id="PF01058"/>
    </source>
</evidence>
<evidence type="ECO:0000256" key="4">
    <source>
        <dbReference type="HAMAP-Rule" id="MF_01356"/>
    </source>
</evidence>
<dbReference type="EC" id="7.1.1.-" evidence="4"/>
<keyword evidence="2 4" id="KW-0004">4Fe-4S</keyword>